<gene>
    <name evidence="1" type="ORF">LTR37_020340</name>
</gene>
<protein>
    <submittedName>
        <fullName evidence="1">Uncharacterized protein</fullName>
    </submittedName>
</protein>
<name>A0ACC3MD24_9PEZI</name>
<comment type="caution">
    <text evidence="1">The sequence shown here is derived from an EMBL/GenBank/DDBJ whole genome shotgun (WGS) entry which is preliminary data.</text>
</comment>
<sequence length="485" mass="55130">MSGLHIIGLPTLAILTLVAILSQPPRLARQWVFPLMCSARWWSIPHWMLRWFRLECEFVHKRLRSQRIVQLGPKFFYLDPSVKAHRAALRDPSNGKPNSYYKGYPPLNAARTLFTTMDTQQHKETKRRVLSAFKKDRTDSMRNLETCAKQALDKTLRSACRNAAKTGNRLDLAELAHRSFLEIWFSVIHGQRESDISAAAWKDLKGFLSSVESRQCCPDSLIWLSGMIDQLSSFITGMVKANDTGKSSRQVIEQFITESNITTLPDKNVYPNPSAYLRIESSWTTDQLTAELIDLSEGGENITILILTIFWLLSLPKHYSTLEKLRLASGPDRATLIRGVVRETLRLYPPFAGPQERTLAQKTDIDGNGFLLPQGCVIAFQAYTANRNPEVFPEPDRWCPDRWLDEDDHKRREMVRESLSFGLAQYDCPGADMALQVASLATESWIESQQKFVVELVESSYSPTFHSGQIQFPLSPIEATVGYTK</sequence>
<dbReference type="EMBL" id="JAUTXU010000349">
    <property type="protein sequence ID" value="KAK3684384.1"/>
    <property type="molecule type" value="Genomic_DNA"/>
</dbReference>
<dbReference type="Proteomes" id="UP001281147">
    <property type="component" value="Unassembled WGS sequence"/>
</dbReference>
<reference evidence="1" key="1">
    <citation type="submission" date="2023-07" db="EMBL/GenBank/DDBJ databases">
        <title>Black Yeasts Isolated from many extreme environments.</title>
        <authorList>
            <person name="Coleine C."/>
            <person name="Stajich J.E."/>
            <person name="Selbmann L."/>
        </authorList>
    </citation>
    <scope>NUCLEOTIDE SEQUENCE</scope>
    <source>
        <strain evidence="1">CCFEE 5714</strain>
    </source>
</reference>
<accession>A0ACC3MD24</accession>
<proteinExistence type="predicted"/>
<evidence type="ECO:0000313" key="1">
    <source>
        <dbReference type="EMBL" id="KAK3684384.1"/>
    </source>
</evidence>
<evidence type="ECO:0000313" key="2">
    <source>
        <dbReference type="Proteomes" id="UP001281147"/>
    </source>
</evidence>
<keyword evidence="2" id="KW-1185">Reference proteome</keyword>
<organism evidence="1 2">
    <name type="scientific">Vermiconidia calcicola</name>
    <dbReference type="NCBI Taxonomy" id="1690605"/>
    <lineage>
        <taxon>Eukaryota</taxon>
        <taxon>Fungi</taxon>
        <taxon>Dikarya</taxon>
        <taxon>Ascomycota</taxon>
        <taxon>Pezizomycotina</taxon>
        <taxon>Dothideomycetes</taxon>
        <taxon>Dothideomycetidae</taxon>
        <taxon>Mycosphaerellales</taxon>
        <taxon>Extremaceae</taxon>
        <taxon>Vermiconidia</taxon>
    </lineage>
</organism>